<keyword evidence="4" id="KW-1134">Transmembrane beta strand</keyword>
<dbReference type="PANTHER" id="PTHR30026:SF20">
    <property type="entry name" value="OUTER MEMBRANE PROTEIN TOLC"/>
    <property type="match status" value="1"/>
</dbReference>
<comment type="subcellular location">
    <subcellularLocation>
        <location evidence="1">Cell outer membrane</location>
    </subcellularLocation>
</comment>
<keyword evidence="9" id="KW-0645">Protease</keyword>
<keyword evidence="7" id="KW-0998">Cell outer membrane</keyword>
<dbReference type="GO" id="GO:0015562">
    <property type="term" value="F:efflux transmembrane transporter activity"/>
    <property type="evidence" value="ECO:0007669"/>
    <property type="project" value="InterPro"/>
</dbReference>
<dbReference type="PANTHER" id="PTHR30026">
    <property type="entry name" value="OUTER MEMBRANE PROTEIN TOLC"/>
    <property type="match status" value="1"/>
</dbReference>
<dbReference type="NCBIfam" id="TIGR01844">
    <property type="entry name" value="type_I_sec_TolC"/>
    <property type="match status" value="1"/>
</dbReference>
<dbReference type="GO" id="GO:1990281">
    <property type="term" value="C:efflux pump complex"/>
    <property type="evidence" value="ECO:0007669"/>
    <property type="project" value="TreeGrafter"/>
</dbReference>
<evidence type="ECO:0000256" key="1">
    <source>
        <dbReference type="ARBA" id="ARBA00004442"/>
    </source>
</evidence>
<evidence type="ECO:0000256" key="8">
    <source>
        <dbReference type="SAM" id="Coils"/>
    </source>
</evidence>
<dbReference type="AlphaFoldDB" id="A0A1G5SDR8"/>
<evidence type="ECO:0000256" key="7">
    <source>
        <dbReference type="ARBA" id="ARBA00023237"/>
    </source>
</evidence>
<organism evidence="9 10">
    <name type="scientific">Nitrosomonas mobilis</name>
    <dbReference type="NCBI Taxonomy" id="51642"/>
    <lineage>
        <taxon>Bacteria</taxon>
        <taxon>Pseudomonadati</taxon>
        <taxon>Pseudomonadota</taxon>
        <taxon>Betaproteobacteria</taxon>
        <taxon>Nitrosomonadales</taxon>
        <taxon>Nitrosomonadaceae</taxon>
        <taxon>Nitrosomonas</taxon>
    </lineage>
</organism>
<keyword evidence="5" id="KW-0812">Transmembrane</keyword>
<dbReference type="GO" id="GO:0009279">
    <property type="term" value="C:cell outer membrane"/>
    <property type="evidence" value="ECO:0007669"/>
    <property type="project" value="UniProtKB-SubCell"/>
</dbReference>
<evidence type="ECO:0000256" key="5">
    <source>
        <dbReference type="ARBA" id="ARBA00022692"/>
    </source>
</evidence>
<evidence type="ECO:0000313" key="9">
    <source>
        <dbReference type="EMBL" id="SCZ85344.1"/>
    </source>
</evidence>
<accession>A0A1G5SDR8</accession>
<name>A0A1G5SDR8_9PROT</name>
<dbReference type="InterPro" id="IPR051906">
    <property type="entry name" value="TolC-like"/>
</dbReference>
<gene>
    <name evidence="9" type="primary">aprF</name>
    <name evidence="9" type="ORF">NSMM_370123</name>
</gene>
<evidence type="ECO:0000313" key="10">
    <source>
        <dbReference type="Proteomes" id="UP000198729"/>
    </source>
</evidence>
<dbReference type="Pfam" id="PF02321">
    <property type="entry name" value="OEP"/>
    <property type="match status" value="2"/>
</dbReference>
<feature type="coiled-coil region" evidence="8">
    <location>
        <begin position="308"/>
        <end position="335"/>
    </location>
</feature>
<keyword evidence="8" id="KW-0175">Coiled coil</keyword>
<dbReference type="GO" id="GO:0008233">
    <property type="term" value="F:peptidase activity"/>
    <property type="evidence" value="ECO:0007669"/>
    <property type="project" value="UniProtKB-KW"/>
</dbReference>
<protein>
    <submittedName>
        <fullName evidence="9">Alkaline protease secretion protein AprF</fullName>
    </submittedName>
</protein>
<dbReference type="InterPro" id="IPR003423">
    <property type="entry name" value="OMP_efflux"/>
</dbReference>
<reference evidence="9 10" key="1">
    <citation type="submission" date="2016-10" db="EMBL/GenBank/DDBJ databases">
        <authorList>
            <person name="de Groot N.N."/>
        </authorList>
    </citation>
    <scope>NUCLEOTIDE SEQUENCE [LARGE SCALE GENOMIC DNA]</scope>
    <source>
        <strain evidence="9">1</strain>
    </source>
</reference>
<keyword evidence="10" id="KW-1185">Reference proteome</keyword>
<keyword evidence="9" id="KW-0378">Hydrolase</keyword>
<evidence type="ECO:0000256" key="2">
    <source>
        <dbReference type="ARBA" id="ARBA00007613"/>
    </source>
</evidence>
<comment type="similarity">
    <text evidence="2">Belongs to the outer membrane factor (OMF) (TC 1.B.17) family.</text>
</comment>
<evidence type="ECO:0000256" key="6">
    <source>
        <dbReference type="ARBA" id="ARBA00023136"/>
    </source>
</evidence>
<dbReference type="RefSeq" id="WP_090285517.1">
    <property type="nucleotide sequence ID" value="NZ_FMWO01000044.1"/>
</dbReference>
<dbReference type="Proteomes" id="UP000198729">
    <property type="component" value="Unassembled WGS sequence"/>
</dbReference>
<dbReference type="Gene3D" id="1.20.1600.10">
    <property type="entry name" value="Outer membrane efflux proteins (OEP)"/>
    <property type="match status" value="1"/>
</dbReference>
<dbReference type="GO" id="GO:0015288">
    <property type="term" value="F:porin activity"/>
    <property type="evidence" value="ECO:0007669"/>
    <property type="project" value="TreeGrafter"/>
</dbReference>
<dbReference type="InterPro" id="IPR010130">
    <property type="entry name" value="T1SS_OMP_TolC"/>
</dbReference>
<keyword evidence="6" id="KW-0472">Membrane</keyword>
<evidence type="ECO:0000256" key="4">
    <source>
        <dbReference type="ARBA" id="ARBA00022452"/>
    </source>
</evidence>
<dbReference type="EMBL" id="FMWO01000044">
    <property type="protein sequence ID" value="SCZ85344.1"/>
    <property type="molecule type" value="Genomic_DNA"/>
</dbReference>
<dbReference type="STRING" id="51642.NSMM_370123"/>
<keyword evidence="3" id="KW-0813">Transport</keyword>
<sequence>MWLLPLSGAHAVDLLRAYELALVNDPVFRSALHENEAGQQNVKIGLSGLLPNLTLTHAQGINRGTLSQGGISAPLNFNNEVTTLALRQPLLNLEAVASYRQGLARANSSQSKFEGDADRLIVRLAEVYFEALLAKERLALAQAERDALAELQQVNENMFKHGEGTRTDVLETQSRFALAQAQLIESQDTWDAARLALSALVGEPVERLTTLRKAFPIQPLTPADFESWHEMAQARNAELVTQRYLVETSKQEVTRSRSGHAPRVDLVASLSRNNSASFITADRDARIASVGVEVNVPIFAGGRVNAVTDQARANLARAEAELDAMTDQAMLELRKQYQLLQSSILRIQSLEIAVDSAHLLVEATEKSIRGGIRINLDLLDAQSQFYAAQVNLAEARYNYLLAYLRLRFLAGTLERDDLRKVATYFSAAE</sequence>
<proteinExistence type="inferred from homology"/>
<dbReference type="SUPFAM" id="SSF56954">
    <property type="entry name" value="Outer membrane efflux proteins (OEP)"/>
    <property type="match status" value="1"/>
</dbReference>
<dbReference type="GO" id="GO:0006508">
    <property type="term" value="P:proteolysis"/>
    <property type="evidence" value="ECO:0007669"/>
    <property type="project" value="UniProtKB-KW"/>
</dbReference>
<dbReference type="OrthoDB" id="9813458at2"/>
<evidence type="ECO:0000256" key="3">
    <source>
        <dbReference type="ARBA" id="ARBA00022448"/>
    </source>
</evidence>